<reference evidence="1" key="1">
    <citation type="submission" date="2023-10" db="EMBL/GenBank/DDBJ databases">
        <authorList>
            <person name="Chen Y."/>
            <person name="Shah S."/>
            <person name="Dougan E. K."/>
            <person name="Thang M."/>
            <person name="Chan C."/>
        </authorList>
    </citation>
    <scope>NUCLEOTIDE SEQUENCE [LARGE SCALE GENOMIC DNA]</scope>
</reference>
<evidence type="ECO:0000313" key="2">
    <source>
        <dbReference type="Proteomes" id="UP001189429"/>
    </source>
</evidence>
<dbReference type="Proteomes" id="UP001189429">
    <property type="component" value="Unassembled WGS sequence"/>
</dbReference>
<gene>
    <name evidence="1" type="ORF">PCOR1329_LOCUS54187</name>
</gene>
<protein>
    <submittedName>
        <fullName evidence="1">Uncharacterized protein</fullName>
    </submittedName>
</protein>
<dbReference type="EMBL" id="CAUYUJ010016616">
    <property type="protein sequence ID" value="CAK0867189.1"/>
    <property type="molecule type" value="Genomic_DNA"/>
</dbReference>
<keyword evidence="2" id="KW-1185">Reference proteome</keyword>
<comment type="caution">
    <text evidence="1">The sequence shown here is derived from an EMBL/GenBank/DDBJ whole genome shotgun (WGS) entry which is preliminary data.</text>
</comment>
<evidence type="ECO:0000313" key="1">
    <source>
        <dbReference type="EMBL" id="CAK0867189.1"/>
    </source>
</evidence>
<name>A0ABN9V5N3_9DINO</name>
<proteinExistence type="predicted"/>
<organism evidence="1 2">
    <name type="scientific">Prorocentrum cordatum</name>
    <dbReference type="NCBI Taxonomy" id="2364126"/>
    <lineage>
        <taxon>Eukaryota</taxon>
        <taxon>Sar</taxon>
        <taxon>Alveolata</taxon>
        <taxon>Dinophyceae</taxon>
        <taxon>Prorocentrales</taxon>
        <taxon>Prorocentraceae</taxon>
        <taxon>Prorocentrum</taxon>
    </lineage>
</organism>
<sequence>MPKKAPTQQKPTPSQSVMGIEVACTMFAVRLRFITDPSLDAVSVNPMASAMRSCLKNCAEMVFCTRVMEPPPMPKMKRPTSIKQYWNSGPAMCSDAPMANTICPMVYRAQKTEQPTCVP</sequence>
<accession>A0ABN9V5N3</accession>